<evidence type="ECO:0000313" key="2">
    <source>
        <dbReference type="Proteomes" id="UP000647587"/>
    </source>
</evidence>
<evidence type="ECO:0000313" key="1">
    <source>
        <dbReference type="EMBL" id="GGK33589.1"/>
    </source>
</evidence>
<evidence type="ECO:0008006" key="3">
    <source>
        <dbReference type="Google" id="ProtNLM"/>
    </source>
</evidence>
<dbReference type="Proteomes" id="UP000647587">
    <property type="component" value="Unassembled WGS sequence"/>
</dbReference>
<proteinExistence type="predicted"/>
<accession>A0ABQ2EZ26</accession>
<comment type="caution">
    <text evidence="1">The sequence shown here is derived from an EMBL/GenBank/DDBJ whole genome shotgun (WGS) entry which is preliminary data.</text>
</comment>
<dbReference type="RefSeq" id="WP_189010172.1">
    <property type="nucleotide sequence ID" value="NZ_BMPP01000013.1"/>
</dbReference>
<protein>
    <recommendedName>
        <fullName evidence="3">SPOR domain-containing protein</fullName>
    </recommendedName>
</protein>
<name>A0ABQ2EZ26_9DEIO</name>
<organism evidence="1 2">
    <name type="scientific">Deinococcus malanensis</name>
    <dbReference type="NCBI Taxonomy" id="1706855"/>
    <lineage>
        <taxon>Bacteria</taxon>
        <taxon>Thermotogati</taxon>
        <taxon>Deinococcota</taxon>
        <taxon>Deinococci</taxon>
        <taxon>Deinococcales</taxon>
        <taxon>Deinococcaceae</taxon>
        <taxon>Deinococcus</taxon>
    </lineage>
</organism>
<gene>
    <name evidence="1" type="ORF">GCM10008955_29550</name>
</gene>
<reference evidence="2" key="1">
    <citation type="journal article" date="2019" name="Int. J. Syst. Evol. Microbiol.">
        <title>The Global Catalogue of Microorganisms (GCM) 10K type strain sequencing project: providing services to taxonomists for standard genome sequencing and annotation.</title>
        <authorList>
            <consortium name="The Broad Institute Genomics Platform"/>
            <consortium name="The Broad Institute Genome Sequencing Center for Infectious Disease"/>
            <person name="Wu L."/>
            <person name="Ma J."/>
        </authorList>
    </citation>
    <scope>NUCLEOTIDE SEQUENCE [LARGE SCALE GENOMIC DNA]</scope>
    <source>
        <strain evidence="2">JCM 30331</strain>
    </source>
</reference>
<sequence length="53" mass="6144">MVVVLEAPQTMSDPVFLLTGPWNTSEDRQAAQREIEDRLLPQSFFNLKWLDLP</sequence>
<dbReference type="EMBL" id="BMPP01000013">
    <property type="protein sequence ID" value="GGK33589.1"/>
    <property type="molecule type" value="Genomic_DNA"/>
</dbReference>
<keyword evidence="2" id="KW-1185">Reference proteome</keyword>